<name>A0A840SQR3_9RHOB</name>
<gene>
    <name evidence="1" type="ORF">HNP73_003371</name>
</gene>
<dbReference type="RefSeq" id="WP_184152184.1">
    <property type="nucleotide sequence ID" value="NZ_JACHFM010000003.1"/>
</dbReference>
<comment type="caution">
    <text evidence="1">The sequence shown here is derived from an EMBL/GenBank/DDBJ whole genome shotgun (WGS) entry which is preliminary data.</text>
</comment>
<evidence type="ECO:0000313" key="2">
    <source>
        <dbReference type="Proteomes" id="UP000549457"/>
    </source>
</evidence>
<evidence type="ECO:0000313" key="1">
    <source>
        <dbReference type="EMBL" id="MBB5223424.1"/>
    </source>
</evidence>
<sequence>MTGIGFVRTLPRSQLDEITRLEIIDRMLTTVTACRAAFALIAGGEAQ</sequence>
<keyword evidence="2" id="KW-1185">Reference proteome</keyword>
<accession>A0A840SQR3</accession>
<dbReference type="EMBL" id="JACHFM010000003">
    <property type="protein sequence ID" value="MBB5223424.1"/>
    <property type="molecule type" value="Genomic_DNA"/>
</dbReference>
<reference evidence="1 2" key="1">
    <citation type="submission" date="2020-08" db="EMBL/GenBank/DDBJ databases">
        <title>Genomic Encyclopedia of Type Strains, Phase IV (KMG-IV): sequencing the most valuable type-strain genomes for metagenomic binning, comparative biology and taxonomic classification.</title>
        <authorList>
            <person name="Goeker M."/>
        </authorList>
    </citation>
    <scope>NUCLEOTIDE SEQUENCE [LARGE SCALE GENOMIC DNA]</scope>
    <source>
        <strain evidence="1 2">DSM 101730</strain>
    </source>
</reference>
<protein>
    <submittedName>
        <fullName evidence="1">Uncharacterized protein</fullName>
    </submittedName>
</protein>
<dbReference type="Proteomes" id="UP000549457">
    <property type="component" value="Unassembled WGS sequence"/>
</dbReference>
<dbReference type="AlphaFoldDB" id="A0A840SQR3"/>
<organism evidence="1 2">
    <name type="scientific">Amaricoccus macauensis</name>
    <dbReference type="NCBI Taxonomy" id="57001"/>
    <lineage>
        <taxon>Bacteria</taxon>
        <taxon>Pseudomonadati</taxon>
        <taxon>Pseudomonadota</taxon>
        <taxon>Alphaproteobacteria</taxon>
        <taxon>Rhodobacterales</taxon>
        <taxon>Paracoccaceae</taxon>
        <taxon>Amaricoccus</taxon>
    </lineage>
</organism>
<proteinExistence type="predicted"/>